<dbReference type="SUPFAM" id="SSF55874">
    <property type="entry name" value="ATPase domain of HSP90 chaperone/DNA topoisomerase II/histidine kinase"/>
    <property type="match status" value="1"/>
</dbReference>
<keyword evidence="1" id="KW-0175">Coiled coil</keyword>
<dbReference type="AlphaFoldDB" id="A0A2V2N7U3"/>
<evidence type="ECO:0000256" key="1">
    <source>
        <dbReference type="SAM" id="Coils"/>
    </source>
</evidence>
<gene>
    <name evidence="3" type="ORF">DLD82_02330</name>
</gene>
<feature type="coiled-coil region" evidence="1">
    <location>
        <begin position="31"/>
        <end position="72"/>
    </location>
</feature>
<dbReference type="Pfam" id="PF02518">
    <property type="entry name" value="HATPase_c"/>
    <property type="match status" value="1"/>
</dbReference>
<reference evidence="3 4" key="1">
    <citation type="submission" date="2018-05" db="EMBL/GenBank/DDBJ databases">
        <title>Draft genome of Methanospirillum stamsii Pt1.</title>
        <authorList>
            <person name="Dueholm M.S."/>
            <person name="Nielsen P.H."/>
            <person name="Bakmann L.F."/>
            <person name="Otzen D.E."/>
        </authorList>
    </citation>
    <scope>NUCLEOTIDE SEQUENCE [LARGE SCALE GENOMIC DNA]</scope>
    <source>
        <strain evidence="3 4">Pt1</strain>
    </source>
</reference>
<dbReference type="GeneID" id="97607815"/>
<dbReference type="Proteomes" id="UP000245934">
    <property type="component" value="Unassembled WGS sequence"/>
</dbReference>
<evidence type="ECO:0000259" key="2">
    <source>
        <dbReference type="SMART" id="SM00387"/>
    </source>
</evidence>
<name>A0A2V2N7U3_9EURY</name>
<dbReference type="OrthoDB" id="116953at2157"/>
<sequence length="295" mass="34223">MKKHSEDAPDWEDQRMKIIGLGESSIRKSYYPELQQRLNELEKTNSDLLDAIEEIQEKEFEIRQNYEELRSIQAALNMARKKLNTLNTFTFQDIQSALFSLNGFLTLTQELVTGDDEKNYLDKSLEQMQKMERVLHLARQYQNMGLHPPKWQNVMEVYVYAASHLDISYYDRDIRLEGLELFADPLLEDAIFYLLENIIYHSGHATKYRFWYETTDSGLTLILEDNGTGIPDDRKENIFNRGTGLVGGSGLFLVREILSITDIQISEKGEYSKGARFEISAPPSGFRILEKNENL</sequence>
<accession>A0A2V2N7U3</accession>
<dbReference type="EMBL" id="QGMZ01000006">
    <property type="protein sequence ID" value="PWR75919.1"/>
    <property type="molecule type" value="Genomic_DNA"/>
</dbReference>
<feature type="domain" description="Histidine kinase/HSP90-like ATPase" evidence="2">
    <location>
        <begin position="182"/>
        <end position="285"/>
    </location>
</feature>
<protein>
    <recommendedName>
        <fullName evidence="2">Histidine kinase/HSP90-like ATPase domain-containing protein</fullName>
    </recommendedName>
</protein>
<dbReference type="RefSeq" id="WP_109939496.1">
    <property type="nucleotide sequence ID" value="NZ_CP176366.1"/>
</dbReference>
<evidence type="ECO:0000313" key="4">
    <source>
        <dbReference type="Proteomes" id="UP000245934"/>
    </source>
</evidence>
<proteinExistence type="predicted"/>
<comment type="caution">
    <text evidence="3">The sequence shown here is derived from an EMBL/GenBank/DDBJ whole genome shotgun (WGS) entry which is preliminary data.</text>
</comment>
<dbReference type="SMART" id="SM00387">
    <property type="entry name" value="HATPase_c"/>
    <property type="match status" value="1"/>
</dbReference>
<evidence type="ECO:0000313" key="3">
    <source>
        <dbReference type="EMBL" id="PWR75919.1"/>
    </source>
</evidence>
<dbReference type="InterPro" id="IPR036890">
    <property type="entry name" value="HATPase_C_sf"/>
</dbReference>
<dbReference type="CDD" id="cd00075">
    <property type="entry name" value="HATPase"/>
    <property type="match status" value="1"/>
</dbReference>
<dbReference type="Gene3D" id="3.30.565.10">
    <property type="entry name" value="Histidine kinase-like ATPase, C-terminal domain"/>
    <property type="match status" value="1"/>
</dbReference>
<organism evidence="3 4">
    <name type="scientific">Methanospirillum stamsii</name>
    <dbReference type="NCBI Taxonomy" id="1277351"/>
    <lineage>
        <taxon>Archaea</taxon>
        <taxon>Methanobacteriati</taxon>
        <taxon>Methanobacteriota</taxon>
        <taxon>Stenosarchaea group</taxon>
        <taxon>Methanomicrobia</taxon>
        <taxon>Methanomicrobiales</taxon>
        <taxon>Methanospirillaceae</taxon>
        <taxon>Methanospirillum</taxon>
    </lineage>
</organism>
<keyword evidence="4" id="KW-1185">Reference proteome</keyword>
<dbReference type="InterPro" id="IPR003594">
    <property type="entry name" value="HATPase_dom"/>
</dbReference>